<comment type="caution">
    <text evidence="1">The sequence shown here is derived from an EMBL/GenBank/DDBJ whole genome shotgun (WGS) entry which is preliminary data.</text>
</comment>
<reference evidence="1" key="1">
    <citation type="journal article" date="2019" name="Sci. Rep.">
        <title>Draft genome of Tanacetum cinerariifolium, the natural source of mosquito coil.</title>
        <authorList>
            <person name="Yamashiro T."/>
            <person name="Shiraishi A."/>
            <person name="Satake H."/>
            <person name="Nakayama K."/>
        </authorList>
    </citation>
    <scope>NUCLEOTIDE SEQUENCE</scope>
</reference>
<proteinExistence type="predicted"/>
<organism evidence="1">
    <name type="scientific">Tanacetum cinerariifolium</name>
    <name type="common">Dalmatian daisy</name>
    <name type="synonym">Chrysanthemum cinerariifolium</name>
    <dbReference type="NCBI Taxonomy" id="118510"/>
    <lineage>
        <taxon>Eukaryota</taxon>
        <taxon>Viridiplantae</taxon>
        <taxon>Streptophyta</taxon>
        <taxon>Embryophyta</taxon>
        <taxon>Tracheophyta</taxon>
        <taxon>Spermatophyta</taxon>
        <taxon>Magnoliopsida</taxon>
        <taxon>eudicotyledons</taxon>
        <taxon>Gunneridae</taxon>
        <taxon>Pentapetalae</taxon>
        <taxon>asterids</taxon>
        <taxon>campanulids</taxon>
        <taxon>Asterales</taxon>
        <taxon>Asteraceae</taxon>
        <taxon>Asteroideae</taxon>
        <taxon>Anthemideae</taxon>
        <taxon>Anthemidinae</taxon>
        <taxon>Tanacetum</taxon>
    </lineage>
</organism>
<sequence>MDMQLVGNPAHDVYSRNRIIAIKKLTIVEWHNYKHLEWITVCRDDDKQYTFKESDYNRLCLKDIEDMLLVLVQGKLTNLNIKEHLALGVSIRMFTRSIIIQRRMEDLQLGVESCQKKLDLIKPDTYSSDLKRTTPYTAYSNLRGFIYQN</sequence>
<name>A0A699KY74_TANCI</name>
<accession>A0A699KY74</accession>
<protein>
    <submittedName>
        <fullName evidence="1">Uncharacterized protein</fullName>
    </submittedName>
</protein>
<gene>
    <name evidence="1" type="ORF">Tci_682611</name>
</gene>
<dbReference type="AlphaFoldDB" id="A0A699KY74"/>
<dbReference type="EMBL" id="BKCJ010553354">
    <property type="protein sequence ID" value="GFB10640.1"/>
    <property type="molecule type" value="Genomic_DNA"/>
</dbReference>
<evidence type="ECO:0000313" key="1">
    <source>
        <dbReference type="EMBL" id="GFB10640.1"/>
    </source>
</evidence>